<dbReference type="KEGG" id="otd:J1M35_00950"/>
<organism evidence="1 2">
    <name type="scientific">Ottowia testudinis</name>
    <dbReference type="NCBI Taxonomy" id="2816950"/>
    <lineage>
        <taxon>Bacteria</taxon>
        <taxon>Pseudomonadati</taxon>
        <taxon>Pseudomonadota</taxon>
        <taxon>Betaproteobacteria</taxon>
        <taxon>Burkholderiales</taxon>
        <taxon>Comamonadaceae</taxon>
        <taxon>Ottowia</taxon>
    </lineage>
</organism>
<dbReference type="RefSeq" id="WP_208009277.1">
    <property type="nucleotide sequence ID" value="NZ_CP071796.1"/>
</dbReference>
<sequence length="218" mass="24603">MHLLYPRYYAQSFYRNTFLVDRPQQIARAEKSDREWNNLAESGCHFSCMAMIAGVDPALLADAAIKTGYYQPDKDLPARALNGDRGALVWDQNVPSKKGRSWVFGKVWHPDRRALVDIEFTCRRWDDYLPLKEATRLAHAAIVEGRHVISGSFEHSVLIAGLSADGPLVWDPDVERGSGAARRQLHAMVAGGLPLRAWAAQEKVRKFTIVEYELQLRG</sequence>
<reference evidence="1" key="1">
    <citation type="submission" date="2021-03" db="EMBL/GenBank/DDBJ databases">
        <title>Ottowia sp. 27C isolated from the cloaca of a Giant Asian pond turtle (Heosemys grandis).</title>
        <authorList>
            <person name="Spergser J."/>
            <person name="Busse H.-J."/>
        </authorList>
    </citation>
    <scope>NUCLEOTIDE SEQUENCE</scope>
    <source>
        <strain evidence="1">27C</strain>
    </source>
</reference>
<keyword evidence="2" id="KW-1185">Reference proteome</keyword>
<dbReference type="AlphaFoldDB" id="A0A975H372"/>
<name>A0A975H372_9BURK</name>
<dbReference type="Proteomes" id="UP000663903">
    <property type="component" value="Chromosome"/>
</dbReference>
<evidence type="ECO:0000313" key="2">
    <source>
        <dbReference type="Proteomes" id="UP000663903"/>
    </source>
</evidence>
<evidence type="ECO:0000313" key="1">
    <source>
        <dbReference type="EMBL" id="QTD45529.1"/>
    </source>
</evidence>
<gene>
    <name evidence="1" type="ORF">J1M35_00950</name>
</gene>
<protein>
    <submittedName>
        <fullName evidence="1">Uncharacterized protein</fullName>
    </submittedName>
</protein>
<dbReference type="EMBL" id="CP071796">
    <property type="protein sequence ID" value="QTD45529.1"/>
    <property type="molecule type" value="Genomic_DNA"/>
</dbReference>
<accession>A0A975H372</accession>
<proteinExistence type="predicted"/>